<evidence type="ECO:0000259" key="2">
    <source>
        <dbReference type="PROSITE" id="PS51866"/>
    </source>
</evidence>
<keyword evidence="1" id="KW-0500">Molybdenum</keyword>
<feature type="domain" description="Mop" evidence="2">
    <location>
        <begin position="2"/>
        <end position="68"/>
    </location>
</feature>
<dbReference type="InterPro" id="IPR005116">
    <property type="entry name" value="Transp-assoc_OB_typ1"/>
</dbReference>
<evidence type="ECO:0000256" key="1">
    <source>
        <dbReference type="ARBA" id="ARBA00022505"/>
    </source>
</evidence>
<dbReference type="InterPro" id="IPR004606">
    <property type="entry name" value="Mop_domain"/>
</dbReference>
<dbReference type="GO" id="GO:0015689">
    <property type="term" value="P:molybdate ion transport"/>
    <property type="evidence" value="ECO:0007669"/>
    <property type="project" value="InterPro"/>
</dbReference>
<dbReference type="NCBIfam" id="TIGR00638">
    <property type="entry name" value="Mop"/>
    <property type="match status" value="1"/>
</dbReference>
<dbReference type="InterPro" id="IPR008995">
    <property type="entry name" value="Mo/tungstate-bd_C_term_dom"/>
</dbReference>
<proteinExistence type="predicted"/>
<organism evidence="3">
    <name type="scientific">anaerobic digester metagenome</name>
    <dbReference type="NCBI Taxonomy" id="1263854"/>
    <lineage>
        <taxon>unclassified sequences</taxon>
        <taxon>metagenomes</taxon>
        <taxon>ecological metagenomes</taxon>
    </lineage>
</organism>
<protein>
    <submittedName>
        <fullName evidence="3">Molybdenum-pterin-binding protein 3</fullName>
    </submittedName>
</protein>
<name>A0A485LUY5_9ZZZZ</name>
<reference evidence="3" key="1">
    <citation type="submission" date="2019-03" db="EMBL/GenBank/DDBJ databases">
        <authorList>
            <person name="Hao L."/>
        </authorList>
    </citation>
    <scope>NUCLEOTIDE SEQUENCE</scope>
</reference>
<dbReference type="EMBL" id="CAADRM010000002">
    <property type="protein sequence ID" value="VFU11230.1"/>
    <property type="molecule type" value="Genomic_DNA"/>
</dbReference>
<dbReference type="AlphaFoldDB" id="A0A485LUY5"/>
<evidence type="ECO:0000313" key="3">
    <source>
        <dbReference type="EMBL" id="VFU11230.1"/>
    </source>
</evidence>
<dbReference type="SUPFAM" id="SSF50331">
    <property type="entry name" value="MOP-like"/>
    <property type="match status" value="1"/>
</dbReference>
<sequence>MKISARNVLKGKVKKVTPGAVNTEVVVALSGGSEIVSIITRESAENMQIAEGKDVAAVIKASNVMLAVD</sequence>
<dbReference type="PROSITE" id="PS51866">
    <property type="entry name" value="MOP"/>
    <property type="match status" value="1"/>
</dbReference>
<dbReference type="Pfam" id="PF03459">
    <property type="entry name" value="TOBE"/>
    <property type="match status" value="1"/>
</dbReference>
<accession>A0A485LUY5</accession>
<dbReference type="Gene3D" id="2.40.50.100">
    <property type="match status" value="1"/>
</dbReference>
<gene>
    <name evidence="3" type="primary">mopIII</name>
    <name evidence="3" type="ORF">SCFA_100020</name>
</gene>